<comment type="function">
    <text evidence="3">Catalyzes the stereoinversion of LL-2,6-diaminopimelate (L,L-DAP) to meso-diaminopimelate (meso-DAP), a precursor of L-lysine.</text>
</comment>
<feature type="binding site" evidence="3">
    <location>
        <position position="66"/>
    </location>
    <ligand>
        <name>substrate</name>
    </ligand>
</feature>
<dbReference type="HAMAP" id="MF_00197">
    <property type="entry name" value="DAP_epimerase"/>
    <property type="match status" value="1"/>
</dbReference>
<dbReference type="RefSeq" id="WP_013193966.1">
    <property type="nucleotide sequence ID" value="NC_014253.1"/>
</dbReference>
<feature type="site" description="Could be important to modulate the pK values of the two catalytic cysteine residues" evidence="3">
    <location>
        <position position="162"/>
    </location>
</feature>
<dbReference type="UniPathway" id="UPA00034">
    <property type="reaction ID" value="UER00025"/>
</dbReference>
<dbReference type="GeneID" id="9346103"/>
<comment type="pathway">
    <text evidence="3">Amino-acid biosynthesis; L-lysine biosynthesis via DAP pathway; DL-2,6-diaminopimelate from LL-2,6-diaminopimelate: step 1/1.</text>
</comment>
<name>D7E856_METEZ</name>
<dbReference type="NCBIfam" id="TIGR00652">
    <property type="entry name" value="DapF"/>
    <property type="match status" value="1"/>
</dbReference>
<dbReference type="SUPFAM" id="SSF54506">
    <property type="entry name" value="Diaminopimelate epimerase-like"/>
    <property type="match status" value="2"/>
</dbReference>
<feature type="active site" description="Proton donor" evidence="3">
    <location>
        <position position="75"/>
    </location>
</feature>
<dbReference type="GO" id="GO:0008837">
    <property type="term" value="F:diaminopimelate epimerase activity"/>
    <property type="evidence" value="ECO:0007669"/>
    <property type="project" value="UniProtKB-UniRule"/>
</dbReference>
<dbReference type="OrthoDB" id="358699at2157"/>
<comment type="subcellular location">
    <subcellularLocation>
        <location evidence="3">Cytoplasm</location>
    </subcellularLocation>
</comment>
<dbReference type="Pfam" id="PF01678">
    <property type="entry name" value="DAP_epimerase"/>
    <property type="match status" value="2"/>
</dbReference>
<dbReference type="AlphaFoldDB" id="D7E856"/>
<organism evidence="5 6">
    <name type="scientific">Methanohalobium evestigatum (strain ATCC BAA-1072 / DSM 3721 / NBRC 107634 / OCM 161 / Z-7303)</name>
    <dbReference type="NCBI Taxonomy" id="644295"/>
    <lineage>
        <taxon>Archaea</taxon>
        <taxon>Methanobacteriati</taxon>
        <taxon>Methanobacteriota</taxon>
        <taxon>Stenosarchaea group</taxon>
        <taxon>Methanomicrobia</taxon>
        <taxon>Methanosarcinales</taxon>
        <taxon>Methanosarcinaceae</taxon>
        <taxon>Methanohalobium</taxon>
    </lineage>
</organism>
<sequence length="276" mass="30565">MIEFTKLHGNGNDFIVIDEFENEIVPENQKADFAVKYCRRKFGIGADGILYISGSDKADMKMRLLQPDASEAEMCGNGIRCLVKYAYDNGYINLGESTVETIADVYNVKTRKDDGGFWVKVNMGKPLTKRSDIPAQGDSDDDFINVDLHDYPVSVVNTGVPHAVIFVENLDFNIQNTAPKIRFDETFPNGANVNFVRIDSNDEITIRTYERGVEDETLSCGTGSVASAYISNLLGKVNNPVLVHTKGGMLNIELDGKGFLYMEGPAETIYKGVTFK</sequence>
<evidence type="ECO:0000313" key="6">
    <source>
        <dbReference type="Proteomes" id="UP000000391"/>
    </source>
</evidence>
<feature type="site" description="Could be important to modulate the pK values of the two catalytic cysteine residues" evidence="3">
    <location>
        <position position="210"/>
    </location>
</feature>
<proteinExistence type="inferred from homology"/>
<accession>D7E856</accession>
<comment type="caution">
    <text evidence="3">Lacks conserved residue(s) required for the propagation of feature annotation.</text>
</comment>
<reference evidence="5 6" key="1">
    <citation type="submission" date="2010-06" db="EMBL/GenBank/DDBJ databases">
        <title>Complete sequence chromosome of Methanohalobium evestigatum Z-7303.</title>
        <authorList>
            <consortium name="US DOE Joint Genome Institute"/>
            <person name="Lucas S."/>
            <person name="Copeland A."/>
            <person name="Lapidus A."/>
            <person name="Cheng J.-F."/>
            <person name="Bruce D."/>
            <person name="Goodwin L."/>
            <person name="Pitluck S."/>
            <person name="Saunders E."/>
            <person name="Detter J.C."/>
            <person name="Han C."/>
            <person name="Tapia R."/>
            <person name="Land M."/>
            <person name="Hauser L."/>
            <person name="Kyrpides N."/>
            <person name="Mikhailova N."/>
            <person name="Sieprawska-Lupa M."/>
            <person name="Whitman W.B."/>
            <person name="Anderson I."/>
            <person name="Woyke T."/>
        </authorList>
    </citation>
    <scope>NUCLEOTIDE SEQUENCE [LARGE SCALE GENOMIC DNA]</scope>
    <source>
        <strain evidence="6">ATCC BAA-1072 / DSM 3721 / NBRC 107634 / OCM 161 / Z-7303</strain>
    </source>
</reference>
<comment type="subunit">
    <text evidence="3">Homodimer.</text>
</comment>
<evidence type="ECO:0000256" key="2">
    <source>
        <dbReference type="ARBA" id="ARBA00023235"/>
    </source>
</evidence>
<dbReference type="EMBL" id="CP002069">
    <property type="protein sequence ID" value="ADI73398.1"/>
    <property type="molecule type" value="Genomic_DNA"/>
</dbReference>
<dbReference type="PANTHER" id="PTHR31689:SF0">
    <property type="entry name" value="DIAMINOPIMELATE EPIMERASE"/>
    <property type="match status" value="1"/>
</dbReference>
<keyword evidence="3" id="KW-0457">Lysine biosynthesis</keyword>
<keyword evidence="3" id="KW-0028">Amino-acid biosynthesis</keyword>
<dbReference type="GO" id="GO:0009089">
    <property type="term" value="P:lysine biosynthetic process via diaminopimelate"/>
    <property type="evidence" value="ECO:0007669"/>
    <property type="project" value="UniProtKB-UniRule"/>
</dbReference>
<feature type="binding site" evidence="3">
    <location>
        <begin position="221"/>
        <end position="222"/>
    </location>
    <ligand>
        <name>substrate</name>
    </ligand>
</feature>
<dbReference type="KEGG" id="mev:Metev_0484"/>
<dbReference type="InterPro" id="IPR001653">
    <property type="entry name" value="DAP_epimerase_DapF"/>
</dbReference>
<dbReference type="Gene3D" id="3.10.310.10">
    <property type="entry name" value="Diaminopimelate Epimerase, Chain A, domain 1"/>
    <property type="match status" value="2"/>
</dbReference>
<protein>
    <recommendedName>
        <fullName evidence="3 4">Diaminopimelate epimerase</fullName>
        <shortName evidence="3">DAP epimerase</shortName>
        <ecNumber evidence="3 4">5.1.1.7</ecNumber>
    </recommendedName>
    <alternativeName>
        <fullName evidence="3">PLP-independent amino acid racemase</fullName>
    </alternativeName>
</protein>
<comment type="catalytic activity">
    <reaction evidence="3">
        <text>(2S,6S)-2,6-diaminopimelate = meso-2,6-diaminopimelate</text>
        <dbReference type="Rhea" id="RHEA:15393"/>
        <dbReference type="ChEBI" id="CHEBI:57609"/>
        <dbReference type="ChEBI" id="CHEBI:57791"/>
        <dbReference type="EC" id="5.1.1.7"/>
    </reaction>
</comment>
<keyword evidence="6" id="KW-1185">Reference proteome</keyword>
<gene>
    <name evidence="3" type="primary">dapF</name>
    <name evidence="5" type="ordered locus">Metev_0484</name>
</gene>
<evidence type="ECO:0000256" key="1">
    <source>
        <dbReference type="ARBA" id="ARBA00010219"/>
    </source>
</evidence>
<comment type="similarity">
    <text evidence="1 3">Belongs to the diaminopimelate epimerase family.</text>
</comment>
<dbReference type="Proteomes" id="UP000000391">
    <property type="component" value="Chromosome"/>
</dbReference>
<evidence type="ECO:0000313" key="5">
    <source>
        <dbReference type="EMBL" id="ADI73398.1"/>
    </source>
</evidence>
<feature type="binding site" evidence="3">
    <location>
        <begin position="76"/>
        <end position="77"/>
    </location>
    <ligand>
        <name>substrate</name>
    </ligand>
</feature>
<dbReference type="PANTHER" id="PTHR31689">
    <property type="entry name" value="DIAMINOPIMELATE EPIMERASE, CHLOROPLASTIC"/>
    <property type="match status" value="1"/>
</dbReference>
<feature type="active site" description="Proton acceptor" evidence="3">
    <location>
        <position position="220"/>
    </location>
</feature>
<dbReference type="STRING" id="644295.Metev_0484"/>
<dbReference type="EC" id="5.1.1.7" evidence="3 4"/>
<dbReference type="GO" id="GO:0005829">
    <property type="term" value="C:cytosol"/>
    <property type="evidence" value="ECO:0007669"/>
    <property type="project" value="TreeGrafter"/>
</dbReference>
<keyword evidence="3" id="KW-0963">Cytoplasm</keyword>
<evidence type="ECO:0000256" key="4">
    <source>
        <dbReference type="NCBIfam" id="TIGR00652"/>
    </source>
</evidence>
<feature type="binding site" evidence="3">
    <location>
        <position position="192"/>
    </location>
    <ligand>
        <name>substrate</name>
    </ligand>
</feature>
<evidence type="ECO:0000256" key="3">
    <source>
        <dbReference type="HAMAP-Rule" id="MF_00197"/>
    </source>
</evidence>
<feature type="binding site" evidence="3">
    <location>
        <position position="12"/>
    </location>
    <ligand>
        <name>substrate</name>
    </ligand>
</feature>
<dbReference type="HOGENOM" id="CLU_053306_3_0_2"/>
<feature type="binding site" evidence="3">
    <location>
        <begin position="210"/>
        <end position="211"/>
    </location>
    <ligand>
        <name>substrate</name>
    </ligand>
</feature>
<keyword evidence="2 3" id="KW-0413">Isomerase</keyword>